<dbReference type="Gene3D" id="3.40.630.30">
    <property type="match status" value="1"/>
</dbReference>
<dbReference type="Pfam" id="PF13480">
    <property type="entry name" value="Acetyltransf_6"/>
    <property type="match status" value="1"/>
</dbReference>
<dbReference type="EMBL" id="SJPI01000001">
    <property type="protein sequence ID" value="TWT54653.1"/>
    <property type="molecule type" value="Genomic_DNA"/>
</dbReference>
<dbReference type="NCBIfam" id="TIGR03019">
    <property type="entry name" value="pepcterm_femAB"/>
    <property type="match status" value="1"/>
</dbReference>
<accession>A0A5C5WXD1</accession>
<feature type="domain" description="BioF2-like acetyltransferase" evidence="1">
    <location>
        <begin position="149"/>
        <end position="282"/>
    </location>
</feature>
<name>A0A5C5WXD1_9BACT</name>
<dbReference type="InterPro" id="IPR016181">
    <property type="entry name" value="Acyl_CoA_acyltransferase"/>
</dbReference>
<dbReference type="InterPro" id="IPR017469">
    <property type="entry name" value="PEP-CTERM_FemAB-rel"/>
</dbReference>
<dbReference type="SUPFAM" id="SSF55729">
    <property type="entry name" value="Acyl-CoA N-acyltransferases (Nat)"/>
    <property type="match status" value="1"/>
</dbReference>
<sequence length="342" mass="38832">MNQIQTHRWPSDWPLIHDATYGRLNAHHESWINSIGKGLRHQTYLATATCGDQATGVLPLNLVSGPLFGRFLVSIPYVNTGGVWAKDNETAVQLIDAACDLADELDVNYLELRHESPVDHPRLNFERTEKVHMRMPLPETTEGIMKNLKSKVRSQVKKSGEFGLQVNFGADELLDSFYAVFAHNMRDLGTPVFSRNLFAYVLKEFGDDAEICVVRKEDRPVAAGLLVHCDGVTEVPSASCLREFNRMNANMLMYRHLLERAVERRSHTFDFGRSSEGSGTYKFKAQWGAVPHPACWQYYVRKGDPNDMRPDSDGKQRLVKIWQRLPVWLTRLIGPTIVRGIP</sequence>
<dbReference type="PANTHER" id="PTHR36174">
    <property type="entry name" value="LIPID II:GLYCINE GLYCYLTRANSFERASE"/>
    <property type="match status" value="1"/>
</dbReference>
<dbReference type="RefSeq" id="WP_146514666.1">
    <property type="nucleotide sequence ID" value="NZ_SJPI01000001.1"/>
</dbReference>
<protein>
    <submittedName>
        <fullName evidence="2">FemAB family protein</fullName>
    </submittedName>
</protein>
<organism evidence="2 3">
    <name type="scientific">Rubripirellula amarantea</name>
    <dbReference type="NCBI Taxonomy" id="2527999"/>
    <lineage>
        <taxon>Bacteria</taxon>
        <taxon>Pseudomonadati</taxon>
        <taxon>Planctomycetota</taxon>
        <taxon>Planctomycetia</taxon>
        <taxon>Pirellulales</taxon>
        <taxon>Pirellulaceae</taxon>
        <taxon>Rubripirellula</taxon>
    </lineage>
</organism>
<gene>
    <name evidence="2" type="ORF">Pla22_23030</name>
</gene>
<comment type="caution">
    <text evidence="2">The sequence shown here is derived from an EMBL/GenBank/DDBJ whole genome shotgun (WGS) entry which is preliminary data.</text>
</comment>
<evidence type="ECO:0000259" key="1">
    <source>
        <dbReference type="Pfam" id="PF13480"/>
    </source>
</evidence>
<evidence type="ECO:0000313" key="3">
    <source>
        <dbReference type="Proteomes" id="UP000316598"/>
    </source>
</evidence>
<keyword evidence="3" id="KW-1185">Reference proteome</keyword>
<dbReference type="Proteomes" id="UP000316598">
    <property type="component" value="Unassembled WGS sequence"/>
</dbReference>
<dbReference type="AlphaFoldDB" id="A0A5C5WXD1"/>
<proteinExistence type="predicted"/>
<dbReference type="InterPro" id="IPR038740">
    <property type="entry name" value="BioF2-like_GNAT_dom"/>
</dbReference>
<evidence type="ECO:0000313" key="2">
    <source>
        <dbReference type="EMBL" id="TWT54653.1"/>
    </source>
</evidence>
<dbReference type="PANTHER" id="PTHR36174:SF1">
    <property type="entry name" value="LIPID II:GLYCINE GLYCYLTRANSFERASE"/>
    <property type="match status" value="1"/>
</dbReference>
<dbReference type="OrthoDB" id="9773932at2"/>
<reference evidence="2 3" key="1">
    <citation type="submission" date="2019-02" db="EMBL/GenBank/DDBJ databases">
        <title>Deep-cultivation of Planctomycetes and their phenomic and genomic characterization uncovers novel biology.</title>
        <authorList>
            <person name="Wiegand S."/>
            <person name="Jogler M."/>
            <person name="Boedeker C."/>
            <person name="Pinto D."/>
            <person name="Vollmers J."/>
            <person name="Rivas-Marin E."/>
            <person name="Kohn T."/>
            <person name="Peeters S.H."/>
            <person name="Heuer A."/>
            <person name="Rast P."/>
            <person name="Oberbeckmann S."/>
            <person name="Bunk B."/>
            <person name="Jeske O."/>
            <person name="Meyerdierks A."/>
            <person name="Storesund J.E."/>
            <person name="Kallscheuer N."/>
            <person name="Luecker S."/>
            <person name="Lage O.M."/>
            <person name="Pohl T."/>
            <person name="Merkel B.J."/>
            <person name="Hornburger P."/>
            <person name="Mueller R.-W."/>
            <person name="Bruemmer F."/>
            <person name="Labrenz M."/>
            <person name="Spormann A.M."/>
            <person name="Op Den Camp H."/>
            <person name="Overmann J."/>
            <person name="Amann R."/>
            <person name="Jetten M.S.M."/>
            <person name="Mascher T."/>
            <person name="Medema M.H."/>
            <person name="Devos D.P."/>
            <person name="Kaster A.-K."/>
            <person name="Ovreas L."/>
            <person name="Rohde M."/>
            <person name="Galperin M.Y."/>
            <person name="Jogler C."/>
        </authorList>
    </citation>
    <scope>NUCLEOTIDE SEQUENCE [LARGE SCALE GENOMIC DNA]</scope>
    <source>
        <strain evidence="2 3">Pla22</strain>
    </source>
</reference>
<dbReference type="InterPro" id="IPR050644">
    <property type="entry name" value="PG_Glycine_Bridge_Synth"/>
</dbReference>